<name>A0A7R9KLZ6_9ACAR</name>
<evidence type="ECO:0000313" key="6">
    <source>
        <dbReference type="EMBL" id="CAD7625267.1"/>
    </source>
</evidence>
<gene>
    <name evidence="6" type="ORF">OSB1V03_LOCUS5702</name>
</gene>
<accession>A0A7R9KLZ6</accession>
<evidence type="ECO:0000256" key="1">
    <source>
        <dbReference type="ARBA" id="ARBA00004141"/>
    </source>
</evidence>
<evidence type="ECO:0000256" key="3">
    <source>
        <dbReference type="ARBA" id="ARBA00022989"/>
    </source>
</evidence>
<keyword evidence="7" id="KW-1185">Reference proteome</keyword>
<evidence type="ECO:0008006" key="8">
    <source>
        <dbReference type="Google" id="ProtNLM"/>
    </source>
</evidence>
<comment type="subcellular location">
    <subcellularLocation>
        <location evidence="1">Membrane</location>
        <topology evidence="1">Multi-pass membrane protein</topology>
    </subcellularLocation>
</comment>
<dbReference type="Pfam" id="PF02535">
    <property type="entry name" value="Zip"/>
    <property type="match status" value="1"/>
</dbReference>
<dbReference type="Proteomes" id="UP000759131">
    <property type="component" value="Unassembled WGS sequence"/>
</dbReference>
<dbReference type="GO" id="GO:0016020">
    <property type="term" value="C:membrane"/>
    <property type="evidence" value="ECO:0007669"/>
    <property type="project" value="UniProtKB-SubCell"/>
</dbReference>
<keyword evidence="4" id="KW-0472">Membrane</keyword>
<dbReference type="PANTHER" id="PTHR16950:SF16">
    <property type="entry name" value="ZINC TRANSPORTER ZIP13"/>
    <property type="match status" value="1"/>
</dbReference>
<dbReference type="AlphaFoldDB" id="A0A7R9KLZ6"/>
<protein>
    <recommendedName>
        <fullName evidence="8">Zinc transporter</fullName>
    </recommendedName>
</protein>
<comment type="similarity">
    <text evidence="5">Belongs to the ZIP transporter (TC 2.A.5) family. KE4/Catsup subfamily.</text>
</comment>
<feature type="non-terminal residue" evidence="6">
    <location>
        <position position="1"/>
    </location>
</feature>
<dbReference type="PANTHER" id="PTHR16950">
    <property type="entry name" value="ZINC TRANSPORTER SLC39A7 HISTIDINE-RICH MEMBRANE PROTEIN KE4"/>
    <property type="match status" value="1"/>
</dbReference>
<evidence type="ECO:0000256" key="5">
    <source>
        <dbReference type="ARBA" id="ARBA00038485"/>
    </source>
</evidence>
<dbReference type="OrthoDB" id="200954at2759"/>
<dbReference type="GO" id="GO:0006882">
    <property type="term" value="P:intracellular zinc ion homeostasis"/>
    <property type="evidence" value="ECO:0007669"/>
    <property type="project" value="TreeGrafter"/>
</dbReference>
<keyword evidence="2" id="KW-0812">Transmembrane</keyword>
<dbReference type="EMBL" id="CAJPIZ010002922">
    <property type="protein sequence ID" value="CAG2105697.1"/>
    <property type="molecule type" value="Genomic_DNA"/>
</dbReference>
<organism evidence="6">
    <name type="scientific">Medioppia subpectinata</name>
    <dbReference type="NCBI Taxonomy" id="1979941"/>
    <lineage>
        <taxon>Eukaryota</taxon>
        <taxon>Metazoa</taxon>
        <taxon>Ecdysozoa</taxon>
        <taxon>Arthropoda</taxon>
        <taxon>Chelicerata</taxon>
        <taxon>Arachnida</taxon>
        <taxon>Acari</taxon>
        <taxon>Acariformes</taxon>
        <taxon>Sarcoptiformes</taxon>
        <taxon>Oribatida</taxon>
        <taxon>Brachypylina</taxon>
        <taxon>Oppioidea</taxon>
        <taxon>Oppiidae</taxon>
        <taxon>Medioppia</taxon>
    </lineage>
</organism>
<reference evidence="6" key="1">
    <citation type="submission" date="2020-11" db="EMBL/GenBank/DDBJ databases">
        <authorList>
            <person name="Tran Van P."/>
        </authorList>
    </citation>
    <scope>NUCLEOTIDE SEQUENCE</scope>
</reference>
<evidence type="ECO:0000313" key="7">
    <source>
        <dbReference type="Proteomes" id="UP000759131"/>
    </source>
</evidence>
<dbReference type="GO" id="GO:0005385">
    <property type="term" value="F:zinc ion transmembrane transporter activity"/>
    <property type="evidence" value="ECO:0007669"/>
    <property type="project" value="TreeGrafter"/>
</dbReference>
<dbReference type="InterPro" id="IPR003689">
    <property type="entry name" value="ZIP"/>
</dbReference>
<evidence type="ECO:0000256" key="4">
    <source>
        <dbReference type="ARBA" id="ARBA00023136"/>
    </source>
</evidence>
<dbReference type="EMBL" id="OC857497">
    <property type="protein sequence ID" value="CAD7625267.1"/>
    <property type="molecule type" value="Genomic_DNA"/>
</dbReference>
<evidence type="ECO:0000256" key="2">
    <source>
        <dbReference type="ARBA" id="ARBA00022692"/>
    </source>
</evidence>
<proteinExistence type="inferred from homology"/>
<keyword evidence="3" id="KW-1133">Transmembrane helix</keyword>
<sequence>SQQLMACYEIRIVIQFINEYKLWFLCISCSCLIGLTGEDKRLSLVLSFSVGSLLGDNSDNIAVQNGINKRKKRYGKEKLAENNYRDIKTRTIESVGYLNLLANALDNFSHGLAISTSFMASIKMGLLTTFTIIMHEIPHEFGDFAILLDCPKFTCGAFLNISLLNLMPKLLQEKDIRFFTLLGTRNQAISLATHSDWTRNRISFHGSTKWLSKGQLELPIDGLRPIVVMPSATCNTVAAIRQLTARRVRGLNGKRLE</sequence>